<dbReference type="InterPro" id="IPR050191">
    <property type="entry name" value="ATP-dep_DNA_ligase"/>
</dbReference>
<dbReference type="GO" id="GO:0016874">
    <property type="term" value="F:ligase activity"/>
    <property type="evidence" value="ECO:0007669"/>
    <property type="project" value="UniProtKB-KW"/>
</dbReference>
<evidence type="ECO:0000259" key="4">
    <source>
        <dbReference type="PROSITE" id="PS50160"/>
    </source>
</evidence>
<reference evidence="6" key="1">
    <citation type="journal article" date="2019" name="Int. J. Syst. Evol. Microbiol.">
        <title>The Global Catalogue of Microorganisms (GCM) 10K type strain sequencing project: providing services to taxonomists for standard genome sequencing and annotation.</title>
        <authorList>
            <consortium name="The Broad Institute Genomics Platform"/>
            <consortium name="The Broad Institute Genome Sequencing Center for Infectious Disease"/>
            <person name="Wu L."/>
            <person name="Ma J."/>
        </authorList>
    </citation>
    <scope>NUCLEOTIDE SEQUENCE [LARGE SCALE GENOMIC DNA]</scope>
    <source>
        <strain evidence="6">JCM 16702</strain>
    </source>
</reference>
<proteinExistence type="inferred from homology"/>
<dbReference type="PROSITE" id="PS00697">
    <property type="entry name" value="DNA_LIGASE_A1"/>
    <property type="match status" value="1"/>
</dbReference>
<sequence>MPVRCPFTPMLATAVDDFPATGRELFYEPKFDGFRVIVCVHEDGGVHLYSRNRTRLTAAFPETAAAIRQYVPPGTVLDGELVHWNATTGQLDFTALQRRLRAGTRRAADLARREPVTLVAFDCLHAPGHGGLRNRPLRERRRALEDLLRDVPPDGLVLLCPQVNDRGRARLWLELLPAQRIEGLVVKPADGVYRPGVRGWYKLKHRDVTTAICGGYVGPPERPQSLIIGRHPSTGGRLRVVGHTTAPPPDLRAELDAELARRTPAAEDHPWPAELPASWFGGLPAARPPTPYTRVTPTLVVEVAVDIATSHGRWRHLARLQDVRGDLRPTDVPKDLDLE</sequence>
<accession>A0ABP7VER4</accession>
<dbReference type="SUPFAM" id="SSF56091">
    <property type="entry name" value="DNA ligase/mRNA capping enzyme, catalytic domain"/>
    <property type="match status" value="1"/>
</dbReference>
<dbReference type="Gene3D" id="2.40.50.140">
    <property type="entry name" value="Nucleic acid-binding proteins"/>
    <property type="match status" value="1"/>
</dbReference>
<keyword evidence="6" id="KW-1185">Reference proteome</keyword>
<dbReference type="EMBL" id="BAAAZG010000006">
    <property type="protein sequence ID" value="GAA4064311.1"/>
    <property type="molecule type" value="Genomic_DNA"/>
</dbReference>
<dbReference type="PANTHER" id="PTHR45674">
    <property type="entry name" value="DNA LIGASE 1/3 FAMILY MEMBER"/>
    <property type="match status" value="1"/>
</dbReference>
<evidence type="ECO:0000256" key="2">
    <source>
        <dbReference type="ARBA" id="ARBA00022598"/>
    </source>
</evidence>
<dbReference type="PANTHER" id="PTHR45674:SF4">
    <property type="entry name" value="DNA LIGASE 1"/>
    <property type="match status" value="1"/>
</dbReference>
<comment type="caution">
    <text evidence="5">The sequence shown here is derived from an EMBL/GenBank/DDBJ whole genome shotgun (WGS) entry which is preliminary data.</text>
</comment>
<dbReference type="InterPro" id="IPR012340">
    <property type="entry name" value="NA-bd_OB-fold"/>
</dbReference>
<organism evidence="5 6">
    <name type="scientific">Actinomadura miaoliensis</name>
    <dbReference type="NCBI Taxonomy" id="430685"/>
    <lineage>
        <taxon>Bacteria</taxon>
        <taxon>Bacillati</taxon>
        <taxon>Actinomycetota</taxon>
        <taxon>Actinomycetes</taxon>
        <taxon>Streptosporangiales</taxon>
        <taxon>Thermomonosporaceae</taxon>
        <taxon>Actinomadura</taxon>
    </lineage>
</organism>
<protein>
    <submittedName>
        <fullName evidence="5">ATP-dependent DNA ligase</fullName>
    </submittedName>
</protein>
<dbReference type="Gene3D" id="3.30.470.30">
    <property type="entry name" value="DNA ligase/mRNA capping enzyme"/>
    <property type="match status" value="1"/>
</dbReference>
<comment type="similarity">
    <text evidence="1">Belongs to the ATP-dependent DNA ligase family.</text>
</comment>
<dbReference type="Proteomes" id="UP001500683">
    <property type="component" value="Unassembled WGS sequence"/>
</dbReference>
<evidence type="ECO:0000256" key="3">
    <source>
        <dbReference type="ARBA" id="ARBA00034003"/>
    </source>
</evidence>
<dbReference type="InterPro" id="IPR012310">
    <property type="entry name" value="DNA_ligase_ATP-dep_cent"/>
</dbReference>
<keyword evidence="2 5" id="KW-0436">Ligase</keyword>
<dbReference type="InterPro" id="IPR016059">
    <property type="entry name" value="DNA_ligase_ATP-dep_CS"/>
</dbReference>
<evidence type="ECO:0000256" key="1">
    <source>
        <dbReference type="ARBA" id="ARBA00007572"/>
    </source>
</evidence>
<evidence type="ECO:0000313" key="6">
    <source>
        <dbReference type="Proteomes" id="UP001500683"/>
    </source>
</evidence>
<name>A0ABP7VER4_9ACTN</name>
<dbReference type="PROSITE" id="PS50160">
    <property type="entry name" value="DNA_LIGASE_A3"/>
    <property type="match status" value="1"/>
</dbReference>
<evidence type="ECO:0000313" key="5">
    <source>
        <dbReference type="EMBL" id="GAA4064311.1"/>
    </source>
</evidence>
<gene>
    <name evidence="5" type="ORF">GCM10022214_17690</name>
</gene>
<feature type="domain" description="ATP-dependent DNA ligase family profile" evidence="4">
    <location>
        <begin position="116"/>
        <end position="204"/>
    </location>
</feature>
<dbReference type="Pfam" id="PF01068">
    <property type="entry name" value="DNA_ligase_A_M"/>
    <property type="match status" value="1"/>
</dbReference>
<comment type="catalytic activity">
    <reaction evidence="3">
        <text>ATP + (deoxyribonucleotide)n-3'-hydroxyl + 5'-phospho-(deoxyribonucleotide)m = (deoxyribonucleotide)n+m + AMP + diphosphate.</text>
        <dbReference type="EC" id="6.5.1.1"/>
    </reaction>
</comment>